<keyword evidence="1" id="KW-0805">Transcription regulation</keyword>
<dbReference type="SMART" id="SM00347">
    <property type="entry name" value="HTH_MARR"/>
    <property type="match status" value="1"/>
</dbReference>
<evidence type="ECO:0000313" key="6">
    <source>
        <dbReference type="Proteomes" id="UP000193391"/>
    </source>
</evidence>
<evidence type="ECO:0000256" key="3">
    <source>
        <dbReference type="ARBA" id="ARBA00023163"/>
    </source>
</evidence>
<evidence type="ECO:0000256" key="2">
    <source>
        <dbReference type="ARBA" id="ARBA00023125"/>
    </source>
</evidence>
<keyword evidence="2" id="KW-0238">DNA-binding</keyword>
<dbReference type="EMBL" id="JFKA01000005">
    <property type="protein sequence ID" value="OSQ38014.1"/>
    <property type="molecule type" value="Genomic_DNA"/>
</dbReference>
<evidence type="ECO:0000313" key="5">
    <source>
        <dbReference type="EMBL" id="OSQ38014.1"/>
    </source>
</evidence>
<dbReference type="InterPro" id="IPR036388">
    <property type="entry name" value="WH-like_DNA-bd_sf"/>
</dbReference>
<dbReference type="GO" id="GO:0006950">
    <property type="term" value="P:response to stress"/>
    <property type="evidence" value="ECO:0007669"/>
    <property type="project" value="TreeGrafter"/>
</dbReference>
<gene>
    <name evidence="5" type="ORF">TMES_13715</name>
</gene>
<dbReference type="Gene3D" id="1.10.10.10">
    <property type="entry name" value="Winged helix-like DNA-binding domain superfamily/Winged helix DNA-binding domain"/>
    <property type="match status" value="1"/>
</dbReference>
<dbReference type="PRINTS" id="PR00598">
    <property type="entry name" value="HTHMARR"/>
</dbReference>
<dbReference type="Proteomes" id="UP000193391">
    <property type="component" value="Unassembled WGS sequence"/>
</dbReference>
<feature type="domain" description="HTH marR-type" evidence="4">
    <location>
        <begin position="8"/>
        <end position="141"/>
    </location>
</feature>
<dbReference type="PROSITE" id="PS50995">
    <property type="entry name" value="HTH_MARR_2"/>
    <property type="match status" value="1"/>
</dbReference>
<keyword evidence="3" id="KW-0804">Transcription</keyword>
<dbReference type="InterPro" id="IPR000835">
    <property type="entry name" value="HTH_MarR-typ"/>
</dbReference>
<keyword evidence="6" id="KW-1185">Reference proteome</keyword>
<comment type="caution">
    <text evidence="5">The sequence shown here is derived from an EMBL/GenBank/DDBJ whole genome shotgun (WGS) entry which is preliminary data.</text>
</comment>
<evidence type="ECO:0000256" key="1">
    <source>
        <dbReference type="ARBA" id="ARBA00023015"/>
    </source>
</evidence>
<dbReference type="InterPro" id="IPR039422">
    <property type="entry name" value="MarR/SlyA-like"/>
</dbReference>
<dbReference type="OrthoDB" id="7427954at2"/>
<reference evidence="5 6" key="1">
    <citation type="submission" date="2014-03" db="EMBL/GenBank/DDBJ databases">
        <title>The draft genome sequence of Thalassospira mesophila JCM 18969.</title>
        <authorList>
            <person name="Lai Q."/>
            <person name="Shao Z."/>
        </authorList>
    </citation>
    <scope>NUCLEOTIDE SEQUENCE [LARGE SCALE GENOMIC DNA]</scope>
    <source>
        <strain evidence="5 6">JCM 18969</strain>
    </source>
</reference>
<dbReference type="GO" id="GO:0003677">
    <property type="term" value="F:DNA binding"/>
    <property type="evidence" value="ECO:0007669"/>
    <property type="project" value="UniProtKB-KW"/>
</dbReference>
<dbReference type="AlphaFoldDB" id="A0A1Y2L1T0"/>
<dbReference type="Pfam" id="PF01047">
    <property type="entry name" value="MarR"/>
    <property type="match status" value="1"/>
</dbReference>
<dbReference type="GO" id="GO:0003700">
    <property type="term" value="F:DNA-binding transcription factor activity"/>
    <property type="evidence" value="ECO:0007669"/>
    <property type="project" value="InterPro"/>
</dbReference>
<name>A0A1Y2L1T0_9PROT</name>
<dbReference type="SUPFAM" id="SSF46785">
    <property type="entry name" value="Winged helix' DNA-binding domain"/>
    <property type="match status" value="1"/>
</dbReference>
<evidence type="ECO:0000259" key="4">
    <source>
        <dbReference type="PROSITE" id="PS50995"/>
    </source>
</evidence>
<sequence length="162" mass="17756">MENIDLLRQTVTTNLLQTGRHWRRAATQVLGHHGISEACASPLIWISRMGGGTRQVVLAHCIGIESASLVRLLDQLEANNLIERKADPSDRRAKCIWLTQEGQELATKMEALLIQLRSRILANVTREDLEATLRVFQAFDDDTSESVAAPAAASQTAKTAGA</sequence>
<accession>A0A1Y2L1T0</accession>
<dbReference type="PANTHER" id="PTHR33164">
    <property type="entry name" value="TRANSCRIPTIONAL REGULATOR, MARR FAMILY"/>
    <property type="match status" value="1"/>
</dbReference>
<dbReference type="RefSeq" id="WP_085583448.1">
    <property type="nucleotide sequence ID" value="NZ_JFKA01000005.1"/>
</dbReference>
<dbReference type="InterPro" id="IPR036390">
    <property type="entry name" value="WH_DNA-bd_sf"/>
</dbReference>
<dbReference type="PANTHER" id="PTHR33164:SF64">
    <property type="entry name" value="TRANSCRIPTIONAL REGULATOR SLYA"/>
    <property type="match status" value="1"/>
</dbReference>
<protein>
    <submittedName>
        <fullName evidence="5">MarR family transcriptional regulator</fullName>
    </submittedName>
</protein>
<proteinExistence type="predicted"/>
<organism evidence="5 6">
    <name type="scientific">Thalassospira mesophila</name>
    <dbReference type="NCBI Taxonomy" id="1293891"/>
    <lineage>
        <taxon>Bacteria</taxon>
        <taxon>Pseudomonadati</taxon>
        <taxon>Pseudomonadota</taxon>
        <taxon>Alphaproteobacteria</taxon>
        <taxon>Rhodospirillales</taxon>
        <taxon>Thalassospiraceae</taxon>
        <taxon>Thalassospira</taxon>
    </lineage>
</organism>